<proteinExistence type="predicted"/>
<dbReference type="Proteomes" id="UP001217089">
    <property type="component" value="Unassembled WGS sequence"/>
</dbReference>
<dbReference type="SUPFAM" id="SSF53098">
    <property type="entry name" value="Ribonuclease H-like"/>
    <property type="match status" value="1"/>
</dbReference>
<evidence type="ECO:0000259" key="1">
    <source>
        <dbReference type="SMART" id="SM00482"/>
    </source>
</evidence>
<dbReference type="InterPro" id="IPR043502">
    <property type="entry name" value="DNA/RNA_pol_sf"/>
</dbReference>
<accession>A0ABQ9FDB2</accession>
<dbReference type="EMBL" id="JARBDR010000337">
    <property type="protein sequence ID" value="KAJ8315291.1"/>
    <property type="molecule type" value="Genomic_DNA"/>
</dbReference>
<gene>
    <name evidence="2" type="ORF">KUTeg_007441</name>
</gene>
<evidence type="ECO:0000313" key="3">
    <source>
        <dbReference type="Proteomes" id="UP001217089"/>
    </source>
</evidence>
<comment type="caution">
    <text evidence="2">The sequence shown here is derived from an EMBL/GenBank/DDBJ whole genome shotgun (WGS) entry which is preliminary data.</text>
</comment>
<evidence type="ECO:0000313" key="2">
    <source>
        <dbReference type="EMBL" id="KAJ8315291.1"/>
    </source>
</evidence>
<dbReference type="SUPFAM" id="SSF56672">
    <property type="entry name" value="DNA/RNA polymerases"/>
    <property type="match status" value="1"/>
</dbReference>
<dbReference type="CDD" id="cd08638">
    <property type="entry name" value="DNA_pol_A_theta"/>
    <property type="match status" value="1"/>
</dbReference>
<dbReference type="InterPro" id="IPR012337">
    <property type="entry name" value="RNaseH-like_sf"/>
</dbReference>
<reference evidence="2 3" key="1">
    <citation type="submission" date="2022-12" db="EMBL/GenBank/DDBJ databases">
        <title>Chromosome-level genome of Tegillarca granosa.</title>
        <authorList>
            <person name="Kim J."/>
        </authorList>
    </citation>
    <scope>NUCLEOTIDE SEQUENCE [LARGE SCALE GENOMIC DNA]</scope>
    <source>
        <strain evidence="2">Teg-2019</strain>
        <tissue evidence="2">Adductor muscle</tissue>
    </source>
</reference>
<keyword evidence="3" id="KW-1185">Reference proteome</keyword>
<dbReference type="InterPro" id="IPR036397">
    <property type="entry name" value="RNaseH_sf"/>
</dbReference>
<dbReference type="Pfam" id="PF00476">
    <property type="entry name" value="DNA_pol_A"/>
    <property type="match status" value="1"/>
</dbReference>
<dbReference type="Gene3D" id="3.30.70.370">
    <property type="match status" value="1"/>
</dbReference>
<dbReference type="PANTHER" id="PTHR10133:SF62">
    <property type="entry name" value="DNA POLYMERASE THETA"/>
    <property type="match status" value="1"/>
</dbReference>
<organism evidence="2 3">
    <name type="scientific">Tegillarca granosa</name>
    <name type="common">Malaysian cockle</name>
    <name type="synonym">Anadara granosa</name>
    <dbReference type="NCBI Taxonomy" id="220873"/>
    <lineage>
        <taxon>Eukaryota</taxon>
        <taxon>Metazoa</taxon>
        <taxon>Spiralia</taxon>
        <taxon>Lophotrochozoa</taxon>
        <taxon>Mollusca</taxon>
        <taxon>Bivalvia</taxon>
        <taxon>Autobranchia</taxon>
        <taxon>Pteriomorphia</taxon>
        <taxon>Arcoida</taxon>
        <taxon>Arcoidea</taxon>
        <taxon>Arcidae</taxon>
        <taxon>Tegillarca</taxon>
    </lineage>
</organism>
<dbReference type="Gene3D" id="3.30.420.10">
    <property type="entry name" value="Ribonuclease H-like superfamily/Ribonuclease H"/>
    <property type="match status" value="1"/>
</dbReference>
<sequence length="566" mass="63397">MILEQGLCNGTAVTISMFDIKASYSALVKACGIAPRGKFHDPKIACWILDPGAKEKNLHRMVTNYLPTEVHMLEGIGGGIGYSSLGLSPQNPGPARYRATTEAVLTLHLMEYFMQCLHKEKLIKAFESVEMPSVITLARMELNGFGSEKECETQKDILTAKLTTLEEQAYDLAGHPFSLTSTEDIAQVLFIEIQLPLNGDPSSVGQMRTLGTRRGGNNRKGRQLAQFSTSKEILEKLKILHPLPAIILEWRRISSALSKVVFPLQKEKIFSKKMNMHRIFGECQLHTATGRVSMSAPNIQNTPKDFEIALPGGTFIAADYSQLELRMIAHLSKDPKLISVLNNDGDVFKLITAQWKNISPEEVTSEQRQQAKQVCYGMIYGIRPNALGKQLDVDENDAAVFIETFKAKYPGMRSYLRDTEAFCRDNGYVETILGRRRYLPAIKDTNPHARAHAERQAVNTTVQGSAADLVKIAMNNIDKKLSEVFPDTLLTHSHQLDDNIRSRPKGSLQLVPSGGFLVLQLHDELIYEVSQKDMMIVAQIIKYEMENAMKLSVRFPVKKKIYVFLI</sequence>
<dbReference type="Gene3D" id="1.10.150.20">
    <property type="entry name" value="5' to 3' exonuclease, C-terminal subdomain"/>
    <property type="match status" value="1"/>
</dbReference>
<dbReference type="PRINTS" id="PR00868">
    <property type="entry name" value="DNAPOLI"/>
</dbReference>
<dbReference type="InterPro" id="IPR001098">
    <property type="entry name" value="DNA-dir_DNA_pol_A_palm_dom"/>
</dbReference>
<protein>
    <recommendedName>
        <fullName evidence="1">DNA-directed DNA polymerase family A palm domain-containing protein</fullName>
    </recommendedName>
</protein>
<dbReference type="PANTHER" id="PTHR10133">
    <property type="entry name" value="DNA POLYMERASE I"/>
    <property type="match status" value="1"/>
</dbReference>
<feature type="domain" description="DNA-directed DNA polymerase family A palm" evidence="1">
    <location>
        <begin position="305"/>
        <end position="533"/>
    </location>
</feature>
<dbReference type="InterPro" id="IPR002298">
    <property type="entry name" value="DNA_polymerase_A"/>
</dbReference>
<dbReference type="SMART" id="SM00482">
    <property type="entry name" value="POLAc"/>
    <property type="match status" value="1"/>
</dbReference>
<name>A0ABQ9FDB2_TEGGR</name>
<dbReference type="Gene3D" id="1.20.1060.10">
    <property type="entry name" value="Taq DNA Polymerase, Chain T, domain 4"/>
    <property type="match status" value="1"/>
</dbReference>